<evidence type="ECO:0000256" key="1">
    <source>
        <dbReference type="ARBA" id="ARBA00022448"/>
    </source>
</evidence>
<dbReference type="GO" id="GO:0005524">
    <property type="term" value="F:ATP binding"/>
    <property type="evidence" value="ECO:0007669"/>
    <property type="project" value="UniProtKB-KW"/>
</dbReference>
<keyword evidence="1" id="KW-0813">Transport</keyword>
<feature type="domain" description="ABC transporter" evidence="4">
    <location>
        <begin position="1"/>
        <end position="228"/>
    </location>
</feature>
<dbReference type="AlphaFoldDB" id="U3B9S0"/>
<dbReference type="PANTHER" id="PTHR43553">
    <property type="entry name" value="HEAVY METAL TRANSPORTER"/>
    <property type="match status" value="1"/>
</dbReference>
<dbReference type="InterPro" id="IPR027417">
    <property type="entry name" value="P-loop_NTPase"/>
</dbReference>
<gene>
    <name evidence="5" type="ORF">VPR01S_04_01740</name>
</gene>
<dbReference type="Pfam" id="PF00005">
    <property type="entry name" value="ABC_tran"/>
    <property type="match status" value="2"/>
</dbReference>
<dbReference type="InterPro" id="IPR003593">
    <property type="entry name" value="AAA+_ATPase"/>
</dbReference>
<dbReference type="GO" id="GO:0016887">
    <property type="term" value="F:ATP hydrolysis activity"/>
    <property type="evidence" value="ECO:0007669"/>
    <property type="project" value="InterPro"/>
</dbReference>
<dbReference type="PROSITE" id="PS50893">
    <property type="entry name" value="ABC_TRANSPORTER_2"/>
    <property type="match status" value="2"/>
</dbReference>
<dbReference type="PANTHER" id="PTHR43553:SF3">
    <property type="entry name" value="ABC TRANSPORTER ATP-BINDING PROTEIN MODF"/>
    <property type="match status" value="1"/>
</dbReference>
<feature type="domain" description="ABC transporter" evidence="4">
    <location>
        <begin position="253"/>
        <end position="479"/>
    </location>
</feature>
<dbReference type="RefSeq" id="WP_021704549.1">
    <property type="nucleotide sequence ID" value="NZ_BATJ01000004.1"/>
</dbReference>
<dbReference type="SMART" id="SM00382">
    <property type="entry name" value="AAA"/>
    <property type="match status" value="2"/>
</dbReference>
<sequence>MQFDHLRYRNPATSLSISNWHLAKGQHWAVFAAHSHCVSALVQLLSGDAEPDSGTIEARPARIACVSLALQQQLLEQEIAQDETDFQDHIDYGSTVEQLLAGFDLCETERDALLQQTDLLHLRQRHFRQLSTGETRRVMLARALAARPEMLVLDEPYSGLDSAHRQALTGLLNSCAEEMQLVIITSREDELPECISHVALFDQETLTETMTREQWHDHPLMRQLQALSEQKSSAMFALMELQSAPHDYPDPLVAMKDVKVEYVDGLIFSQLNWQIRRGEHWQIRGPNGCGKSTLLGLIMGDHPQCYSNDVIVLGMKRGSGESIWDVKRHIGIVSSALHLQYRVGCSALEVLLSGFFDSIGLYEQPSKNQILLAQQWLEVLAMSELAKVSFKALDYGQQRLLLIGRALIKQPALLILDEPYQGLDYLNRKLVWFALNRIASAGLSQLLYVTHHEDDALEAVDHYVDFLPADTGYRVHIHRR</sequence>
<dbReference type="Proteomes" id="UP000016570">
    <property type="component" value="Unassembled WGS sequence"/>
</dbReference>
<keyword evidence="6" id="KW-1185">Reference proteome</keyword>
<dbReference type="FunFam" id="3.40.50.300:FF:000866">
    <property type="entry name" value="Molybdate ABC transporter ATP-binding protein ModF"/>
    <property type="match status" value="1"/>
</dbReference>
<evidence type="ECO:0000313" key="6">
    <source>
        <dbReference type="Proteomes" id="UP000016570"/>
    </source>
</evidence>
<evidence type="ECO:0000256" key="3">
    <source>
        <dbReference type="ARBA" id="ARBA00022840"/>
    </source>
</evidence>
<evidence type="ECO:0000313" key="5">
    <source>
        <dbReference type="EMBL" id="GAD66569.1"/>
    </source>
</evidence>
<dbReference type="NCBIfam" id="NF008186">
    <property type="entry name" value="PRK10938.1"/>
    <property type="match status" value="1"/>
</dbReference>
<reference evidence="5 6" key="1">
    <citation type="submission" date="2013-09" db="EMBL/GenBank/DDBJ databases">
        <title>Whole genome shotgun sequence of Vibrio proteolyticus NBRC 13287.</title>
        <authorList>
            <person name="Isaki S."/>
            <person name="Hosoyama A."/>
            <person name="Numata M."/>
            <person name="Hashimoto M."/>
            <person name="Hosoyama Y."/>
            <person name="Tsuchikane K."/>
            <person name="Noguchi M."/>
            <person name="Hirakata S."/>
            <person name="Ichikawa N."/>
            <person name="Ohji S."/>
            <person name="Yamazoe A."/>
            <person name="Fujita N."/>
        </authorList>
    </citation>
    <scope>NUCLEOTIDE SEQUENCE [LARGE SCALE GENOMIC DNA]</scope>
    <source>
        <strain evidence="5 6">NBRC 13287</strain>
    </source>
</reference>
<keyword evidence="2" id="KW-0547">Nucleotide-binding</keyword>
<name>U3B9S0_VIBPR</name>
<evidence type="ECO:0000256" key="2">
    <source>
        <dbReference type="ARBA" id="ARBA00022741"/>
    </source>
</evidence>
<dbReference type="eggNOG" id="COG1119">
    <property type="taxonomic scope" value="Bacteria"/>
</dbReference>
<keyword evidence="3 5" id="KW-0067">ATP-binding</keyword>
<dbReference type="InterPro" id="IPR003439">
    <property type="entry name" value="ABC_transporter-like_ATP-bd"/>
</dbReference>
<proteinExistence type="predicted"/>
<dbReference type="SUPFAM" id="SSF52540">
    <property type="entry name" value="P-loop containing nucleoside triphosphate hydrolases"/>
    <property type="match status" value="2"/>
</dbReference>
<dbReference type="STRING" id="1219065.VPR01S_04_01740"/>
<dbReference type="EMBL" id="BATJ01000004">
    <property type="protein sequence ID" value="GAD66569.1"/>
    <property type="molecule type" value="Genomic_DNA"/>
</dbReference>
<dbReference type="GO" id="GO:0043190">
    <property type="term" value="C:ATP-binding cassette (ABC) transporter complex"/>
    <property type="evidence" value="ECO:0007669"/>
    <property type="project" value="TreeGrafter"/>
</dbReference>
<dbReference type="Gene3D" id="3.40.50.300">
    <property type="entry name" value="P-loop containing nucleotide triphosphate hydrolases"/>
    <property type="match status" value="2"/>
</dbReference>
<evidence type="ECO:0000259" key="4">
    <source>
        <dbReference type="PROSITE" id="PS50893"/>
    </source>
</evidence>
<accession>U3B9S0</accession>
<protein>
    <submittedName>
        <fullName evidence="5">Putative ABC transporter ATP-binding protein</fullName>
    </submittedName>
</protein>
<dbReference type="InterPro" id="IPR050095">
    <property type="entry name" value="ECF_ABC_transporter_ATP-bd"/>
</dbReference>
<organism evidence="5 6">
    <name type="scientific">Vibrio proteolyticus NBRC 13287</name>
    <dbReference type="NCBI Taxonomy" id="1219065"/>
    <lineage>
        <taxon>Bacteria</taxon>
        <taxon>Pseudomonadati</taxon>
        <taxon>Pseudomonadota</taxon>
        <taxon>Gammaproteobacteria</taxon>
        <taxon>Vibrionales</taxon>
        <taxon>Vibrionaceae</taxon>
        <taxon>Vibrio</taxon>
    </lineage>
</organism>
<comment type="caution">
    <text evidence="5">The sequence shown here is derived from an EMBL/GenBank/DDBJ whole genome shotgun (WGS) entry which is preliminary data.</text>
</comment>
<dbReference type="GO" id="GO:0042626">
    <property type="term" value="F:ATPase-coupled transmembrane transporter activity"/>
    <property type="evidence" value="ECO:0007669"/>
    <property type="project" value="TreeGrafter"/>
</dbReference>